<name>A0ABU2PE23_9ACTN</name>
<dbReference type="Gene3D" id="1.10.10.10">
    <property type="entry name" value="Winged helix-like DNA-binding domain superfamily/Winged helix DNA-binding domain"/>
    <property type="match status" value="1"/>
</dbReference>
<dbReference type="PANTHER" id="PTHR33154:SF18">
    <property type="entry name" value="ARSENICAL RESISTANCE OPERON REPRESSOR"/>
    <property type="match status" value="1"/>
</dbReference>
<dbReference type="InterPro" id="IPR051081">
    <property type="entry name" value="HTH_MetalResp_TranReg"/>
</dbReference>
<dbReference type="PANTHER" id="PTHR33154">
    <property type="entry name" value="TRANSCRIPTIONAL REGULATOR, ARSR FAMILY"/>
    <property type="match status" value="1"/>
</dbReference>
<dbReference type="InterPro" id="IPR036390">
    <property type="entry name" value="WH_DNA-bd_sf"/>
</dbReference>
<keyword evidence="2" id="KW-0238">DNA-binding</keyword>
<gene>
    <name evidence="5" type="ORF">RM641_23520</name>
</gene>
<keyword evidence="3" id="KW-0804">Transcription</keyword>
<evidence type="ECO:0000313" key="5">
    <source>
        <dbReference type="EMBL" id="MDT0390407.1"/>
    </source>
</evidence>
<dbReference type="InterPro" id="IPR001845">
    <property type="entry name" value="HTH_ArsR_DNA-bd_dom"/>
</dbReference>
<accession>A0ABU2PE23</accession>
<evidence type="ECO:0000256" key="1">
    <source>
        <dbReference type="ARBA" id="ARBA00023015"/>
    </source>
</evidence>
<dbReference type="InterPro" id="IPR036388">
    <property type="entry name" value="WH-like_DNA-bd_sf"/>
</dbReference>
<dbReference type="RefSeq" id="WP_311684971.1">
    <property type="nucleotide sequence ID" value="NZ_JAVREU010000011.1"/>
</dbReference>
<evidence type="ECO:0000313" key="6">
    <source>
        <dbReference type="Proteomes" id="UP001183586"/>
    </source>
</evidence>
<proteinExistence type="predicted"/>
<keyword evidence="6" id="KW-1185">Reference proteome</keyword>
<feature type="domain" description="HTH arsR-type" evidence="4">
    <location>
        <begin position="212"/>
        <end position="284"/>
    </location>
</feature>
<dbReference type="EMBL" id="JAVREU010000011">
    <property type="protein sequence ID" value="MDT0390407.1"/>
    <property type="molecule type" value="Genomic_DNA"/>
</dbReference>
<dbReference type="InterPro" id="IPR011991">
    <property type="entry name" value="ArsR-like_HTH"/>
</dbReference>
<evidence type="ECO:0000256" key="3">
    <source>
        <dbReference type="ARBA" id="ARBA00023163"/>
    </source>
</evidence>
<evidence type="ECO:0000256" key="2">
    <source>
        <dbReference type="ARBA" id="ARBA00023125"/>
    </source>
</evidence>
<sequence length="297" mass="32731">MLLRKDLRLLAALRREIRGYAPGFLLPQREPHGALDGELHQLATTPADVVALQVDRLLTLARAGQASGPSTGVTTIAAALEAGEQSFVQRVASELHQFWRGFMAERWEGLRCRMEADIRHRGASMASRGLSATLNSLHPAVSYDSGVLHIRDERSWKVFEWSRMVLHPSPLASTWLLRDDPWDDGGTHLVYPVGPSGASGGDPAAGPVAEGELGKVIGEARLLLLSDLGSSRTTTELAERHRMSASTVSYHLLRLHRVGLLNRVREGSRVYYQRTPEADRLVARRYRRSLTPQLAGA</sequence>
<dbReference type="CDD" id="cd00090">
    <property type="entry name" value="HTH_ARSR"/>
    <property type="match status" value="1"/>
</dbReference>
<comment type="caution">
    <text evidence="5">The sequence shown here is derived from an EMBL/GenBank/DDBJ whole genome shotgun (WGS) entry which is preliminary data.</text>
</comment>
<evidence type="ECO:0000259" key="4">
    <source>
        <dbReference type="SMART" id="SM00418"/>
    </source>
</evidence>
<dbReference type="SMART" id="SM00418">
    <property type="entry name" value="HTH_ARSR"/>
    <property type="match status" value="1"/>
</dbReference>
<protein>
    <submittedName>
        <fullName evidence="5">Helix-turn-helix domain-containing protein</fullName>
    </submittedName>
</protein>
<dbReference type="SUPFAM" id="SSF46785">
    <property type="entry name" value="Winged helix' DNA-binding domain"/>
    <property type="match status" value="1"/>
</dbReference>
<dbReference type="Pfam" id="PF01022">
    <property type="entry name" value="HTH_5"/>
    <property type="match status" value="1"/>
</dbReference>
<keyword evidence="1" id="KW-0805">Transcription regulation</keyword>
<organism evidence="5 6">
    <name type="scientific">Streptomyces dubilierae</name>
    <dbReference type="NCBI Taxonomy" id="3075533"/>
    <lineage>
        <taxon>Bacteria</taxon>
        <taxon>Bacillati</taxon>
        <taxon>Actinomycetota</taxon>
        <taxon>Actinomycetes</taxon>
        <taxon>Kitasatosporales</taxon>
        <taxon>Streptomycetaceae</taxon>
        <taxon>Streptomyces</taxon>
    </lineage>
</organism>
<reference evidence="6" key="1">
    <citation type="submission" date="2023-07" db="EMBL/GenBank/DDBJ databases">
        <title>30 novel species of actinomycetes from the DSMZ collection.</title>
        <authorList>
            <person name="Nouioui I."/>
        </authorList>
    </citation>
    <scope>NUCLEOTIDE SEQUENCE [LARGE SCALE GENOMIC DNA]</scope>
    <source>
        <strain evidence="6">DSM 41921</strain>
    </source>
</reference>
<dbReference type="Proteomes" id="UP001183586">
    <property type="component" value="Unassembled WGS sequence"/>
</dbReference>